<evidence type="ECO:0000256" key="1">
    <source>
        <dbReference type="SAM" id="Phobius"/>
    </source>
</evidence>
<accession>A0A6M3LCB1</accession>
<keyword evidence="1" id="KW-0472">Membrane</keyword>
<reference evidence="2" key="1">
    <citation type="submission" date="2020-03" db="EMBL/GenBank/DDBJ databases">
        <title>The deep terrestrial virosphere.</title>
        <authorList>
            <person name="Holmfeldt K."/>
            <person name="Nilsson E."/>
            <person name="Simone D."/>
            <person name="Lopez-Fernandez M."/>
            <person name="Wu X."/>
            <person name="de Brujin I."/>
            <person name="Lundin D."/>
            <person name="Andersson A."/>
            <person name="Bertilsson S."/>
            <person name="Dopson M."/>
        </authorList>
    </citation>
    <scope>NUCLEOTIDE SEQUENCE</scope>
    <source>
        <strain evidence="2">MM415B04464</strain>
    </source>
</reference>
<feature type="transmembrane region" description="Helical" evidence="1">
    <location>
        <begin position="18"/>
        <end position="39"/>
    </location>
</feature>
<gene>
    <name evidence="2" type="ORF">MM415B04464_0013</name>
</gene>
<feature type="transmembrane region" description="Helical" evidence="1">
    <location>
        <begin position="45"/>
        <end position="65"/>
    </location>
</feature>
<dbReference type="EMBL" id="MT143098">
    <property type="protein sequence ID" value="QJA92817.1"/>
    <property type="molecule type" value="Genomic_DNA"/>
</dbReference>
<evidence type="ECO:0000313" key="2">
    <source>
        <dbReference type="EMBL" id="QJA92817.1"/>
    </source>
</evidence>
<dbReference type="AlphaFoldDB" id="A0A6M3LCB1"/>
<keyword evidence="1" id="KW-1133">Transmembrane helix</keyword>
<keyword evidence="1" id="KW-0812">Transmembrane</keyword>
<proteinExistence type="predicted"/>
<protein>
    <submittedName>
        <fullName evidence="2">Uncharacterized protein</fullName>
    </submittedName>
</protein>
<name>A0A6M3LCB1_9ZZZZ</name>
<organism evidence="2">
    <name type="scientific">viral metagenome</name>
    <dbReference type="NCBI Taxonomy" id="1070528"/>
    <lineage>
        <taxon>unclassified sequences</taxon>
        <taxon>metagenomes</taxon>
        <taxon>organismal metagenomes</taxon>
    </lineage>
</organism>
<sequence length="78" mass="8434">MVKSKFGKLDRRDVIRGLLLAIATPVASGLVLSMQYGALPGTEDFKVLVIIGISAGLSYLLKNVLTNSDDKLLKTEKE</sequence>